<dbReference type="Gene3D" id="3.10.450.50">
    <property type="match status" value="1"/>
</dbReference>
<organism evidence="2">
    <name type="scientific">marine metagenome</name>
    <dbReference type="NCBI Taxonomy" id="408172"/>
    <lineage>
        <taxon>unclassified sequences</taxon>
        <taxon>metagenomes</taxon>
        <taxon>ecological metagenomes</taxon>
    </lineage>
</organism>
<accession>A0A382KR90</accession>
<sequence length="165" mass="19699">MTDRLELTESDIKKIKDLIEIEDLKKMRLHYSYFMDIRDLDKLMEVFAEDALCEYGPYGEWRGKETILNNYKETFKETMDNPFASMHVNTNHLVEITGPTSAKGRVYLVDIVTDVKPDENPFLWFALYDEEYEKIDNSWKIKRTSLEFFWPERHVQDNIIPGEFI</sequence>
<dbReference type="InterPro" id="IPR032710">
    <property type="entry name" value="NTF2-like_dom_sf"/>
</dbReference>
<feature type="domain" description="SnoaL-like" evidence="1">
    <location>
        <begin position="21"/>
        <end position="144"/>
    </location>
</feature>
<dbReference type="SUPFAM" id="SSF54427">
    <property type="entry name" value="NTF2-like"/>
    <property type="match status" value="1"/>
</dbReference>
<evidence type="ECO:0000313" key="2">
    <source>
        <dbReference type="EMBL" id="SVC26806.1"/>
    </source>
</evidence>
<name>A0A382KR90_9ZZZZ</name>
<dbReference type="InterPro" id="IPR037401">
    <property type="entry name" value="SnoaL-like"/>
</dbReference>
<gene>
    <name evidence="2" type="ORF">METZ01_LOCUS279660</name>
</gene>
<proteinExistence type="predicted"/>
<evidence type="ECO:0000259" key="1">
    <source>
        <dbReference type="Pfam" id="PF13577"/>
    </source>
</evidence>
<protein>
    <recommendedName>
        <fullName evidence="1">SnoaL-like domain-containing protein</fullName>
    </recommendedName>
</protein>
<dbReference type="AlphaFoldDB" id="A0A382KR90"/>
<dbReference type="EMBL" id="UINC01082232">
    <property type="protein sequence ID" value="SVC26806.1"/>
    <property type="molecule type" value="Genomic_DNA"/>
</dbReference>
<dbReference type="Pfam" id="PF13577">
    <property type="entry name" value="SnoaL_4"/>
    <property type="match status" value="1"/>
</dbReference>
<reference evidence="2" key="1">
    <citation type="submission" date="2018-05" db="EMBL/GenBank/DDBJ databases">
        <authorList>
            <person name="Lanie J.A."/>
            <person name="Ng W.-L."/>
            <person name="Kazmierczak K.M."/>
            <person name="Andrzejewski T.M."/>
            <person name="Davidsen T.M."/>
            <person name="Wayne K.J."/>
            <person name="Tettelin H."/>
            <person name="Glass J.I."/>
            <person name="Rusch D."/>
            <person name="Podicherti R."/>
            <person name="Tsui H.-C.T."/>
            <person name="Winkler M.E."/>
        </authorList>
    </citation>
    <scope>NUCLEOTIDE SEQUENCE</scope>
</reference>